<dbReference type="InterPro" id="IPR018389">
    <property type="entry name" value="DctP_fam"/>
</dbReference>
<evidence type="ECO:0000256" key="3">
    <source>
        <dbReference type="ARBA" id="ARBA00022764"/>
    </source>
</evidence>
<proteinExistence type="predicted"/>
<dbReference type="GO" id="GO:0055085">
    <property type="term" value="P:transmembrane transport"/>
    <property type="evidence" value="ECO:0007669"/>
    <property type="project" value="InterPro"/>
</dbReference>
<dbReference type="AlphaFoldDB" id="A0A2K9MHQ9"/>
<evidence type="ECO:0000256" key="1">
    <source>
        <dbReference type="ARBA" id="ARBA00004418"/>
    </source>
</evidence>
<comment type="subcellular location">
    <subcellularLocation>
        <location evidence="1">Periplasm</location>
    </subcellularLocation>
</comment>
<dbReference type="InterPro" id="IPR038404">
    <property type="entry name" value="TRAP_DctP_sf"/>
</dbReference>
<dbReference type="NCBIfam" id="NF037995">
    <property type="entry name" value="TRAP_S1"/>
    <property type="match status" value="1"/>
</dbReference>
<keyword evidence="3" id="KW-0574">Periplasm</keyword>
<dbReference type="Pfam" id="PF03480">
    <property type="entry name" value="DctP"/>
    <property type="match status" value="1"/>
</dbReference>
<gene>
    <name evidence="5" type="ORF">CYR75_13445</name>
</gene>
<dbReference type="CDD" id="cd13603">
    <property type="entry name" value="PBP2_TRAP_Siap_TeaA_like"/>
    <property type="match status" value="1"/>
</dbReference>
<feature type="signal peptide" evidence="4">
    <location>
        <begin position="1"/>
        <end position="39"/>
    </location>
</feature>
<evidence type="ECO:0000313" key="5">
    <source>
        <dbReference type="EMBL" id="AUM75163.1"/>
    </source>
</evidence>
<feature type="chain" id="PRO_5014798025" evidence="4">
    <location>
        <begin position="40"/>
        <end position="343"/>
    </location>
</feature>
<dbReference type="EMBL" id="CP025583">
    <property type="protein sequence ID" value="AUM75163.1"/>
    <property type="molecule type" value="Genomic_DNA"/>
</dbReference>
<keyword evidence="2 4" id="KW-0732">Signal</keyword>
<keyword evidence="6" id="KW-1185">Reference proteome</keyword>
<accession>A0A2K9MHQ9</accession>
<sequence>MPRMNDFNRRTPPMLSLRNLPRLLAVVAAGASLSLAASAASAQSVEYRLGTGTPPSHVWTKAAERLAEQVGEKSGGEIKISVFPAAQLGPESDLLQQMQVGVLDMSIVSAAAASARGPAFLAWFSPFAFADVEEAIAASKGETAQEILETLKPQGIRGLGYVFAGMRHILTTNKAATTLDDLAQKKIRITPFPGMQVWWAAAGAVPTPVQLADVYQSLDSGLLDGVDIDLDALVGQSLQQVAKHLTVSNHMAFPGVVMINENSWGKMSAEQQEIFDTVLDETLSWASDLQIETEQRLLSQLEGEIEVVRLEDAKSVFSTANKAFDDAFEKIPEVAKFQSEIAQ</sequence>
<dbReference type="Proteomes" id="UP000234882">
    <property type="component" value="Chromosome"/>
</dbReference>
<dbReference type="Gene3D" id="3.40.190.170">
    <property type="entry name" value="Bacterial extracellular solute-binding protein, family 7"/>
    <property type="match status" value="1"/>
</dbReference>
<dbReference type="PANTHER" id="PTHR33376:SF2">
    <property type="entry name" value="DICARBOXYLATE-BINDING PERIPLASMIC PROTEIN"/>
    <property type="match status" value="1"/>
</dbReference>
<evidence type="ECO:0000313" key="6">
    <source>
        <dbReference type="Proteomes" id="UP000234882"/>
    </source>
</evidence>
<dbReference type="GO" id="GO:0030246">
    <property type="term" value="F:carbohydrate binding"/>
    <property type="evidence" value="ECO:0007669"/>
    <property type="project" value="TreeGrafter"/>
</dbReference>
<reference evidence="6" key="1">
    <citation type="submission" date="2017-12" db="EMBL/GenBank/DDBJ databases">
        <title>Genomic analysis of Paracoccus sp. CBA4604.</title>
        <authorList>
            <person name="Roh S.W."/>
            <person name="Kim J.Y."/>
            <person name="Kim J.S."/>
        </authorList>
    </citation>
    <scope>NUCLEOTIDE SEQUENCE [LARGE SCALE GENOMIC DNA]</scope>
    <source>
        <strain evidence="6">CBA4604</strain>
    </source>
</reference>
<dbReference type="PANTHER" id="PTHR33376">
    <property type="match status" value="1"/>
</dbReference>
<evidence type="ECO:0000256" key="4">
    <source>
        <dbReference type="SAM" id="SignalP"/>
    </source>
</evidence>
<evidence type="ECO:0000256" key="2">
    <source>
        <dbReference type="ARBA" id="ARBA00022729"/>
    </source>
</evidence>
<name>A0A2K9MHQ9_9RHOB</name>
<dbReference type="GO" id="GO:0042597">
    <property type="term" value="C:periplasmic space"/>
    <property type="evidence" value="ECO:0007669"/>
    <property type="project" value="UniProtKB-SubCell"/>
</dbReference>
<protein>
    <submittedName>
        <fullName evidence="5">C4-dicarboxylate ABC transporter substrate-binding protein</fullName>
    </submittedName>
</protein>
<organism evidence="5 6">
    <name type="scientific">Paracoccus jeotgali</name>
    <dbReference type="NCBI Taxonomy" id="2065379"/>
    <lineage>
        <taxon>Bacteria</taxon>
        <taxon>Pseudomonadati</taxon>
        <taxon>Pseudomonadota</taxon>
        <taxon>Alphaproteobacteria</taxon>
        <taxon>Rhodobacterales</taxon>
        <taxon>Paracoccaceae</taxon>
        <taxon>Paracoccus</taxon>
    </lineage>
</organism>
<dbReference type="KEGG" id="paru:CYR75_13445"/>